<evidence type="ECO:0000313" key="2">
    <source>
        <dbReference type="EMBL" id="KAK1946062.1"/>
    </source>
</evidence>
<evidence type="ECO:0000256" key="1">
    <source>
        <dbReference type="SAM" id="MobiDB-lite"/>
    </source>
</evidence>
<protein>
    <submittedName>
        <fullName evidence="2">Uncharacterized protein</fullName>
    </submittedName>
</protein>
<name>A0AAD9GWN9_9STRA</name>
<organism evidence="2 3">
    <name type="scientific">Phytophthora citrophthora</name>
    <dbReference type="NCBI Taxonomy" id="4793"/>
    <lineage>
        <taxon>Eukaryota</taxon>
        <taxon>Sar</taxon>
        <taxon>Stramenopiles</taxon>
        <taxon>Oomycota</taxon>
        <taxon>Peronosporomycetes</taxon>
        <taxon>Peronosporales</taxon>
        <taxon>Peronosporaceae</taxon>
        <taxon>Phytophthora</taxon>
    </lineage>
</organism>
<evidence type="ECO:0000313" key="3">
    <source>
        <dbReference type="Proteomes" id="UP001259832"/>
    </source>
</evidence>
<dbReference type="AlphaFoldDB" id="A0AAD9GWN9"/>
<sequence length="194" mass="21254">MAELDDASAMSSACERQSDDRSLLDMMDEAQHRLQHLEISCRQILSPAVSSVSQEPKSPTSSDPKVLQLQVEHLRAQLLAAVTRREEDDVAFRQAATYTTAKGSANGVLHALFGQVSSGKTAELKTYLDTGSVPTRDGLRHWKLDLRTIRNEAGASLLHVAVAVSTAREKVKVKLVHLLIDRVGFDPNVRDVVS</sequence>
<feature type="region of interest" description="Disordered" evidence="1">
    <location>
        <begin position="1"/>
        <end position="20"/>
    </location>
</feature>
<gene>
    <name evidence="2" type="ORF">P3T76_003110</name>
</gene>
<accession>A0AAD9GWN9</accession>
<comment type="caution">
    <text evidence="2">The sequence shown here is derived from an EMBL/GenBank/DDBJ whole genome shotgun (WGS) entry which is preliminary data.</text>
</comment>
<dbReference type="EMBL" id="JASMQC010000004">
    <property type="protein sequence ID" value="KAK1946062.1"/>
    <property type="molecule type" value="Genomic_DNA"/>
</dbReference>
<reference evidence="2" key="1">
    <citation type="submission" date="2023-08" db="EMBL/GenBank/DDBJ databases">
        <title>Reference Genome Resource for the Citrus Pathogen Phytophthora citrophthora.</title>
        <authorList>
            <person name="Moller H."/>
            <person name="Coetzee B."/>
            <person name="Rose L.J."/>
            <person name="Van Niekerk J.M."/>
        </authorList>
    </citation>
    <scope>NUCLEOTIDE SEQUENCE</scope>
    <source>
        <strain evidence="2">STE-U-9442</strain>
    </source>
</reference>
<keyword evidence="3" id="KW-1185">Reference proteome</keyword>
<dbReference type="Proteomes" id="UP001259832">
    <property type="component" value="Unassembled WGS sequence"/>
</dbReference>
<proteinExistence type="predicted"/>